<keyword evidence="3" id="KW-1185">Reference proteome</keyword>
<feature type="region of interest" description="Disordered" evidence="1">
    <location>
        <begin position="1"/>
        <end position="38"/>
    </location>
</feature>
<reference evidence="2 3" key="1">
    <citation type="journal article" date="2019" name="Commun. Biol.">
        <title>The bagworm genome reveals a unique fibroin gene that provides high tensile strength.</title>
        <authorList>
            <person name="Kono N."/>
            <person name="Nakamura H."/>
            <person name="Ohtoshi R."/>
            <person name="Tomita M."/>
            <person name="Numata K."/>
            <person name="Arakawa K."/>
        </authorList>
    </citation>
    <scope>NUCLEOTIDE SEQUENCE [LARGE SCALE GENOMIC DNA]</scope>
</reference>
<protein>
    <submittedName>
        <fullName evidence="2">Uncharacterized protein</fullName>
    </submittedName>
</protein>
<sequence length="81" mass="8354">MSDDTWTGEHGGVVEDVNDKEGEGAPTGGVAKPTHLSWDSPHIQTSSLRLHNIFRCRGVDAISLAVSAGAGAAGERKLTAG</sequence>
<dbReference type="EMBL" id="BGZK01000544">
    <property type="protein sequence ID" value="GBP49428.1"/>
    <property type="molecule type" value="Genomic_DNA"/>
</dbReference>
<name>A0A4C1WDI8_EUMVA</name>
<evidence type="ECO:0000313" key="2">
    <source>
        <dbReference type="EMBL" id="GBP49428.1"/>
    </source>
</evidence>
<proteinExistence type="predicted"/>
<gene>
    <name evidence="2" type="ORF">EVAR_38196_1</name>
</gene>
<dbReference type="AlphaFoldDB" id="A0A4C1WDI8"/>
<organism evidence="2 3">
    <name type="scientific">Eumeta variegata</name>
    <name type="common">Bagworm moth</name>
    <name type="synonym">Eumeta japonica</name>
    <dbReference type="NCBI Taxonomy" id="151549"/>
    <lineage>
        <taxon>Eukaryota</taxon>
        <taxon>Metazoa</taxon>
        <taxon>Ecdysozoa</taxon>
        <taxon>Arthropoda</taxon>
        <taxon>Hexapoda</taxon>
        <taxon>Insecta</taxon>
        <taxon>Pterygota</taxon>
        <taxon>Neoptera</taxon>
        <taxon>Endopterygota</taxon>
        <taxon>Lepidoptera</taxon>
        <taxon>Glossata</taxon>
        <taxon>Ditrysia</taxon>
        <taxon>Tineoidea</taxon>
        <taxon>Psychidae</taxon>
        <taxon>Oiketicinae</taxon>
        <taxon>Eumeta</taxon>
    </lineage>
</organism>
<dbReference type="Proteomes" id="UP000299102">
    <property type="component" value="Unassembled WGS sequence"/>
</dbReference>
<evidence type="ECO:0000256" key="1">
    <source>
        <dbReference type="SAM" id="MobiDB-lite"/>
    </source>
</evidence>
<comment type="caution">
    <text evidence="2">The sequence shown here is derived from an EMBL/GenBank/DDBJ whole genome shotgun (WGS) entry which is preliminary data.</text>
</comment>
<accession>A0A4C1WDI8</accession>
<evidence type="ECO:0000313" key="3">
    <source>
        <dbReference type="Proteomes" id="UP000299102"/>
    </source>
</evidence>